<dbReference type="AlphaFoldDB" id="A0A1M7YCP6"/>
<evidence type="ECO:0000313" key="9">
    <source>
        <dbReference type="EMBL" id="SHO50359.1"/>
    </source>
</evidence>
<protein>
    <submittedName>
        <fullName evidence="9">Carbohydrate ABC transporter membrane protein 2, CUT1 family (TC 3.A.1.1.-)</fullName>
    </submittedName>
</protein>
<dbReference type="GO" id="GO:0055085">
    <property type="term" value="P:transmembrane transport"/>
    <property type="evidence" value="ECO:0007669"/>
    <property type="project" value="InterPro"/>
</dbReference>
<reference evidence="9 10" key="1">
    <citation type="submission" date="2016-12" db="EMBL/GenBank/DDBJ databases">
        <authorList>
            <person name="Song W.-J."/>
            <person name="Kurnit D.M."/>
        </authorList>
    </citation>
    <scope>NUCLEOTIDE SEQUENCE [LARGE SCALE GENOMIC DNA]</scope>
    <source>
        <strain evidence="9 10">DSM 12503</strain>
    </source>
</reference>
<evidence type="ECO:0000256" key="5">
    <source>
        <dbReference type="ARBA" id="ARBA00022989"/>
    </source>
</evidence>
<keyword evidence="10" id="KW-1185">Reference proteome</keyword>
<dbReference type="SUPFAM" id="SSF161098">
    <property type="entry name" value="MetI-like"/>
    <property type="match status" value="1"/>
</dbReference>
<dbReference type="OrthoDB" id="9793448at2"/>
<feature type="transmembrane region" description="Helical" evidence="7">
    <location>
        <begin position="74"/>
        <end position="93"/>
    </location>
</feature>
<feature type="transmembrane region" description="Helical" evidence="7">
    <location>
        <begin position="180"/>
        <end position="205"/>
    </location>
</feature>
<keyword evidence="2 7" id="KW-0813">Transport</keyword>
<keyword evidence="4 7" id="KW-0812">Transmembrane</keyword>
<dbReference type="Pfam" id="PF00528">
    <property type="entry name" value="BPD_transp_1"/>
    <property type="match status" value="1"/>
</dbReference>
<feature type="transmembrane region" description="Helical" evidence="7">
    <location>
        <begin position="239"/>
        <end position="260"/>
    </location>
</feature>
<comment type="subcellular location">
    <subcellularLocation>
        <location evidence="1 7">Cell membrane</location>
        <topology evidence="1 7">Multi-pass membrane protein</topology>
    </subcellularLocation>
</comment>
<keyword evidence="6 7" id="KW-0472">Membrane</keyword>
<dbReference type="GO" id="GO:0005886">
    <property type="term" value="C:plasma membrane"/>
    <property type="evidence" value="ECO:0007669"/>
    <property type="project" value="UniProtKB-SubCell"/>
</dbReference>
<name>A0A1M7YCP6_9FIRM</name>
<feature type="transmembrane region" description="Helical" evidence="7">
    <location>
        <begin position="139"/>
        <end position="159"/>
    </location>
</feature>
<accession>A0A1M7YCP6</accession>
<sequence length="275" mass="30630">MKKKAGKIIFSLIILFFLVIQLYPILWLFMASIKPTVELASTPFSFPHNPTLMNFIKVFKDGKIGLYMWNSLKVTGISLLLIVALSSTAGFALAKFNFRATKKVYAFFTFGIMVPVQITLIPLFIFYSKIGILNTSFSLILPQVGFALPLSVMMFYSFYSFLPNELLEAAIVDGCSTYRIFAKIVFPLTRNTIITIASMYSILIWNDFIFANTFISDSAAKTVAMGLKDYVGAFGNVDWGSTFAAITIAILPPMIVYFVLNRWVTAGMTMGATKG</sequence>
<keyword evidence="5 7" id="KW-1133">Transmembrane helix</keyword>
<evidence type="ECO:0000313" key="10">
    <source>
        <dbReference type="Proteomes" id="UP000184612"/>
    </source>
</evidence>
<dbReference type="PANTHER" id="PTHR32243">
    <property type="entry name" value="MALTOSE TRANSPORT SYSTEM PERMEASE-RELATED"/>
    <property type="match status" value="1"/>
</dbReference>
<evidence type="ECO:0000256" key="3">
    <source>
        <dbReference type="ARBA" id="ARBA00022475"/>
    </source>
</evidence>
<keyword evidence="3" id="KW-1003">Cell membrane</keyword>
<dbReference type="InterPro" id="IPR000515">
    <property type="entry name" value="MetI-like"/>
</dbReference>
<dbReference type="PROSITE" id="PS50928">
    <property type="entry name" value="ABC_TM1"/>
    <property type="match status" value="1"/>
</dbReference>
<dbReference type="InterPro" id="IPR035906">
    <property type="entry name" value="MetI-like_sf"/>
</dbReference>
<organism evidence="9 10">
    <name type="scientific">Anaerocolumna xylanovorans DSM 12503</name>
    <dbReference type="NCBI Taxonomy" id="1121345"/>
    <lineage>
        <taxon>Bacteria</taxon>
        <taxon>Bacillati</taxon>
        <taxon>Bacillota</taxon>
        <taxon>Clostridia</taxon>
        <taxon>Lachnospirales</taxon>
        <taxon>Lachnospiraceae</taxon>
        <taxon>Anaerocolumna</taxon>
    </lineage>
</organism>
<dbReference type="PANTHER" id="PTHR32243:SF24">
    <property type="entry name" value="DIACETYLCHITOBIOSE UPTAKE SYSTEM PERMEASE PROTEIN NGCG"/>
    <property type="match status" value="1"/>
</dbReference>
<feature type="transmembrane region" description="Helical" evidence="7">
    <location>
        <begin position="105"/>
        <end position="127"/>
    </location>
</feature>
<evidence type="ECO:0000256" key="1">
    <source>
        <dbReference type="ARBA" id="ARBA00004651"/>
    </source>
</evidence>
<evidence type="ECO:0000256" key="6">
    <source>
        <dbReference type="ARBA" id="ARBA00023136"/>
    </source>
</evidence>
<dbReference type="Gene3D" id="1.10.3720.10">
    <property type="entry name" value="MetI-like"/>
    <property type="match status" value="1"/>
</dbReference>
<proteinExistence type="inferred from homology"/>
<dbReference type="EMBL" id="FRFD01000007">
    <property type="protein sequence ID" value="SHO50359.1"/>
    <property type="molecule type" value="Genomic_DNA"/>
</dbReference>
<dbReference type="InterPro" id="IPR050901">
    <property type="entry name" value="BP-dep_ABC_trans_perm"/>
</dbReference>
<dbReference type="CDD" id="cd06261">
    <property type="entry name" value="TM_PBP2"/>
    <property type="match status" value="1"/>
</dbReference>
<feature type="transmembrane region" description="Helical" evidence="7">
    <location>
        <begin position="12"/>
        <end position="33"/>
    </location>
</feature>
<dbReference type="RefSeq" id="WP_073589390.1">
    <property type="nucleotide sequence ID" value="NZ_FRFD01000007.1"/>
</dbReference>
<dbReference type="Proteomes" id="UP000184612">
    <property type="component" value="Unassembled WGS sequence"/>
</dbReference>
<dbReference type="STRING" id="1121345.SAMN02745217_02724"/>
<gene>
    <name evidence="9" type="ORF">SAMN02745217_02724</name>
</gene>
<evidence type="ECO:0000256" key="4">
    <source>
        <dbReference type="ARBA" id="ARBA00022692"/>
    </source>
</evidence>
<evidence type="ECO:0000256" key="7">
    <source>
        <dbReference type="RuleBase" id="RU363032"/>
    </source>
</evidence>
<comment type="similarity">
    <text evidence="7">Belongs to the binding-protein-dependent transport system permease family.</text>
</comment>
<evidence type="ECO:0000256" key="2">
    <source>
        <dbReference type="ARBA" id="ARBA00022448"/>
    </source>
</evidence>
<feature type="domain" description="ABC transmembrane type-1" evidence="8">
    <location>
        <begin position="68"/>
        <end position="260"/>
    </location>
</feature>
<evidence type="ECO:0000259" key="8">
    <source>
        <dbReference type="PROSITE" id="PS50928"/>
    </source>
</evidence>